<name>V9W1V8_9BACL</name>
<proteinExistence type="inferred from homology"/>
<dbReference type="PATRIC" id="fig|697284.3.peg.1087"/>
<dbReference type="Proteomes" id="UP000029431">
    <property type="component" value="Chromosome"/>
</dbReference>
<accession>V9W1V8</accession>
<dbReference type="eggNOG" id="COG5577">
    <property type="taxonomic scope" value="Bacteria"/>
</dbReference>
<evidence type="ECO:0000256" key="3">
    <source>
        <dbReference type="ARBA" id="ARBA00024344"/>
    </source>
</evidence>
<evidence type="ECO:0000313" key="5">
    <source>
        <dbReference type="Proteomes" id="UP000029431"/>
    </source>
</evidence>
<organism evidence="4 5">
    <name type="scientific">Paenibacillus larvae subsp. larvae DSM 25430</name>
    <dbReference type="NCBI Taxonomy" id="697284"/>
    <lineage>
        <taxon>Bacteria</taxon>
        <taxon>Bacillati</taxon>
        <taxon>Bacillota</taxon>
        <taxon>Bacilli</taxon>
        <taxon>Bacillales</taxon>
        <taxon>Paenibacillaceae</taxon>
        <taxon>Paenibacillus</taxon>
    </lineage>
</organism>
<evidence type="ECO:0000256" key="1">
    <source>
        <dbReference type="ARBA" id="ARBA00022969"/>
    </source>
</evidence>
<dbReference type="Gene3D" id="1.20.1260.10">
    <property type="match status" value="1"/>
</dbReference>
<sequence>MHACCIKWKRMGRVKGKYLNLSVKECKAMPFGAHETMEVHEVLNDKINMITHFKLYLQHCQNAVIRSMLEQHLNAGIQHYNQLVGYTHDYSAAGIIPETSRPEVQVEEIQYGLRHPGPAAPQLQGILQDNQIVSAMLSCHKHAAVNQMHAALECADPNVRQMLINGANTAAHHAYEVFLFMNQQGQYQVPTMQDHTAKTFLHTFQPVQTSMYPGPYTRQ</sequence>
<reference evidence="4 5" key="1">
    <citation type="journal article" date="2014" name="PLoS ONE">
        <title>How to Kill the Honey Bee Larva: Genomic Potential and Virulence Mechanisms of Paenibacillus larvae.</title>
        <authorList>
            <person name="Djukic M."/>
            <person name="Brzuszkiewicz E."/>
            <person name="Funfhaus A."/>
            <person name="Voss J."/>
            <person name="Gollnow K."/>
            <person name="Poppinga L."/>
            <person name="Liesegang H."/>
            <person name="Garcia-Gonzalez E."/>
            <person name="Genersch E."/>
            <person name="Daniel R."/>
        </authorList>
    </citation>
    <scope>NUCLEOTIDE SEQUENCE [LARGE SCALE GENOMIC DNA]</scope>
    <source>
        <strain evidence="4 5">DSM 25430</strain>
    </source>
</reference>
<dbReference type="EMBL" id="CP003355">
    <property type="protein sequence ID" value="AHD04991.1"/>
    <property type="molecule type" value="Genomic_DNA"/>
</dbReference>
<dbReference type="InterPro" id="IPR012347">
    <property type="entry name" value="Ferritin-like"/>
</dbReference>
<dbReference type="PANTHER" id="PTHR39183:SF1">
    <property type="entry name" value="SPORE COAT PROTEIN F-LIKE PROTEIN YHCQ"/>
    <property type="match status" value="1"/>
</dbReference>
<dbReference type="GO" id="GO:0030435">
    <property type="term" value="P:sporulation resulting in formation of a cellular spore"/>
    <property type="evidence" value="ECO:0007669"/>
    <property type="project" value="UniProtKB-KW"/>
</dbReference>
<gene>
    <name evidence="4" type="ORF">ERIC2_c11580</name>
</gene>
<dbReference type="Pfam" id="PF07875">
    <property type="entry name" value="Coat_F"/>
    <property type="match status" value="1"/>
</dbReference>
<protein>
    <submittedName>
        <fullName evidence="4">Spore coat protein</fullName>
    </submittedName>
</protein>
<evidence type="ECO:0000256" key="2">
    <source>
        <dbReference type="ARBA" id="ARBA00024325"/>
    </source>
</evidence>
<comment type="subcellular location">
    <subcellularLocation>
        <location evidence="2">Spore coat</location>
    </subcellularLocation>
</comment>
<keyword evidence="5" id="KW-1185">Reference proteome</keyword>
<keyword evidence="1" id="KW-0749">Sporulation</keyword>
<dbReference type="PANTHER" id="PTHR39183">
    <property type="entry name" value="SPORE COAT PROTEIN F-LIKE PROTEIN YHCQ"/>
    <property type="match status" value="1"/>
</dbReference>
<dbReference type="KEGG" id="plv:ERIC2_c11580"/>
<dbReference type="AlphaFoldDB" id="V9W1V8"/>
<dbReference type="InterPro" id="IPR012851">
    <property type="entry name" value="Spore_coat_CotF-like"/>
</dbReference>
<dbReference type="HOGENOM" id="CLU_093052_0_0_9"/>
<comment type="similarity">
    <text evidence="3">Belongs to the CotF family.</text>
</comment>
<evidence type="ECO:0000313" key="4">
    <source>
        <dbReference type="EMBL" id="AHD04991.1"/>
    </source>
</evidence>
<keyword evidence="4" id="KW-0946">Virion</keyword>
<keyword evidence="4" id="KW-0167">Capsid protein</keyword>